<dbReference type="Proteomes" id="UP000319716">
    <property type="component" value="Unassembled WGS sequence"/>
</dbReference>
<dbReference type="EMBL" id="BEXB01000020">
    <property type="protein sequence ID" value="GAY77044.1"/>
    <property type="molecule type" value="Genomic_DNA"/>
</dbReference>
<gene>
    <name evidence="1" type="ORF">NBRC111894_2598</name>
</gene>
<comment type="caution">
    <text evidence="1">The sequence shown here is derived from an EMBL/GenBank/DDBJ whole genome shotgun (WGS) entry which is preliminary data.</text>
</comment>
<organism evidence="1 2">
    <name type="scientific">Sporolactobacillus inulinus</name>
    <dbReference type="NCBI Taxonomy" id="2078"/>
    <lineage>
        <taxon>Bacteria</taxon>
        <taxon>Bacillati</taxon>
        <taxon>Bacillota</taxon>
        <taxon>Bacilli</taxon>
        <taxon>Bacillales</taxon>
        <taxon>Sporolactobacillaceae</taxon>
        <taxon>Sporolactobacillus</taxon>
    </lineage>
</organism>
<protein>
    <submittedName>
        <fullName evidence="1">Uncharacterized protein</fullName>
    </submittedName>
</protein>
<evidence type="ECO:0000313" key="2">
    <source>
        <dbReference type="Proteomes" id="UP000319716"/>
    </source>
</evidence>
<dbReference type="AlphaFoldDB" id="A0A4Y1ZDH9"/>
<sequence length="41" mass="4930">MLRIHNFKIRSFLNTKKRSGYDRFSISSLFQDFALTFQDIS</sequence>
<accession>A0A4Y1ZDH9</accession>
<name>A0A4Y1ZDH9_9BACL</name>
<reference evidence="1 2" key="1">
    <citation type="submission" date="2017-11" db="EMBL/GenBank/DDBJ databases">
        <title>Draft Genome Sequence of Sporolactobacillus inulinus NBRC 111894 Isolated from Koso, a Japanese Sugar-Vegetable Fermented Beverage.</title>
        <authorList>
            <person name="Chiou T.Y."/>
            <person name="Oshima K."/>
            <person name="Suda W."/>
            <person name="Hattori M."/>
            <person name="Takahashi T."/>
        </authorList>
    </citation>
    <scope>NUCLEOTIDE SEQUENCE [LARGE SCALE GENOMIC DNA]</scope>
    <source>
        <strain evidence="1 2">NBRC111894</strain>
    </source>
</reference>
<evidence type="ECO:0000313" key="1">
    <source>
        <dbReference type="EMBL" id="GAY77044.1"/>
    </source>
</evidence>
<proteinExistence type="predicted"/>